<dbReference type="RefSeq" id="WP_252440977.1">
    <property type="nucleotide sequence ID" value="NZ_JAGSOV010000041.1"/>
</dbReference>
<reference evidence="1" key="1">
    <citation type="submission" date="2021-04" db="EMBL/GenBank/DDBJ databases">
        <title>Pseudonocardia sp. nov., isolated from sandy soil of mangrove forest.</title>
        <authorList>
            <person name="Zan Z."/>
            <person name="Huang R."/>
            <person name="Liu W."/>
        </authorList>
    </citation>
    <scope>NUCLEOTIDE SEQUENCE</scope>
    <source>
        <strain evidence="1">S2-4</strain>
    </source>
</reference>
<dbReference type="Proteomes" id="UP001165283">
    <property type="component" value="Unassembled WGS sequence"/>
</dbReference>
<proteinExistence type="predicted"/>
<protein>
    <submittedName>
        <fullName evidence="1">XRE family transcriptional regulator</fullName>
    </submittedName>
</protein>
<evidence type="ECO:0000313" key="2">
    <source>
        <dbReference type="Proteomes" id="UP001165283"/>
    </source>
</evidence>
<name>A0ABT1A2Z1_9PSEU</name>
<keyword evidence="2" id="KW-1185">Reference proteome</keyword>
<organism evidence="1 2">
    <name type="scientific">Pseudonocardia humida</name>
    <dbReference type="NCBI Taxonomy" id="2800819"/>
    <lineage>
        <taxon>Bacteria</taxon>
        <taxon>Bacillati</taxon>
        <taxon>Actinomycetota</taxon>
        <taxon>Actinomycetes</taxon>
        <taxon>Pseudonocardiales</taxon>
        <taxon>Pseudonocardiaceae</taxon>
        <taxon>Pseudonocardia</taxon>
    </lineage>
</organism>
<comment type="caution">
    <text evidence="1">The sequence shown here is derived from an EMBL/GenBank/DDBJ whole genome shotgun (WGS) entry which is preliminary data.</text>
</comment>
<sequence length="245" mass="27355">MSDTRAIGEPLRRALIGARIRDVDVAKSLGVDPKTVQRWLGGRVPHARHRWSVADLLSVHEYDLWPHLADLPSIDAEVYSTYPHRSSVPRQIWRRLFETADSEIGILVYSGLFIAEDAELLRLLSGKARSGTTVRIVVGDPDSPHVDQRGQDEGINGAMAAKIHNAILLYRPLLAAGASIRLHSTVLYNSLYFGDDEMLINQHIHGIAAAYAPVLHLRRRVEDGIFSTYVESFERVWEPATPVTP</sequence>
<gene>
    <name evidence="1" type="ORF">KDL28_20065</name>
</gene>
<accession>A0ABT1A2Z1</accession>
<evidence type="ECO:0000313" key="1">
    <source>
        <dbReference type="EMBL" id="MCO1657357.1"/>
    </source>
</evidence>
<dbReference type="EMBL" id="JAGSOV010000041">
    <property type="protein sequence ID" value="MCO1657357.1"/>
    <property type="molecule type" value="Genomic_DNA"/>
</dbReference>